<dbReference type="Proteomes" id="UP000727962">
    <property type="component" value="Unassembled WGS sequence"/>
</dbReference>
<evidence type="ECO:0000313" key="18">
    <source>
        <dbReference type="EMBL" id="MBI1757190.1"/>
    </source>
</evidence>
<dbReference type="InterPro" id="IPR001544">
    <property type="entry name" value="Aminotrans_IV"/>
</dbReference>
<evidence type="ECO:0000256" key="8">
    <source>
        <dbReference type="ARBA" id="ARBA00022605"/>
    </source>
</evidence>
<keyword evidence="10 16" id="KW-0663">Pyridoxal phosphate</keyword>
<evidence type="ECO:0000256" key="4">
    <source>
        <dbReference type="ARBA" id="ARBA00004931"/>
    </source>
</evidence>
<dbReference type="Gene3D" id="3.20.10.10">
    <property type="entry name" value="D-amino Acid Aminotransferase, subunit A, domain 2"/>
    <property type="match status" value="1"/>
</dbReference>
<dbReference type="SUPFAM" id="SSF56752">
    <property type="entry name" value="D-aminoacid aminotransferase-like PLP-dependent enzymes"/>
    <property type="match status" value="1"/>
</dbReference>
<evidence type="ECO:0000256" key="10">
    <source>
        <dbReference type="ARBA" id="ARBA00022898"/>
    </source>
</evidence>
<keyword evidence="9 17" id="KW-0808">Transferase</keyword>
<protein>
    <recommendedName>
        <fullName evidence="17">Branched-chain-amino-acid aminotransferase</fullName>
        <shortName evidence="17">BCAT</shortName>
        <ecNumber evidence="17">2.6.1.42</ecNumber>
    </recommendedName>
</protein>
<evidence type="ECO:0000256" key="17">
    <source>
        <dbReference type="RuleBase" id="RU364094"/>
    </source>
</evidence>
<accession>A0A931LTH3</accession>
<dbReference type="EMBL" id="JACOSL010000056">
    <property type="protein sequence ID" value="MBI1757190.1"/>
    <property type="molecule type" value="Genomic_DNA"/>
</dbReference>
<dbReference type="GO" id="GO:0009082">
    <property type="term" value="P:branched-chain amino acid biosynthetic process"/>
    <property type="evidence" value="ECO:0007669"/>
    <property type="project" value="UniProtKB-KW"/>
</dbReference>
<comment type="pathway">
    <text evidence="5 17">Amino-acid biosynthesis; L-leucine biosynthesis; L-leucine from 3-methyl-2-oxobutanoate: step 4/4.</text>
</comment>
<comment type="catalytic activity">
    <reaction evidence="12 17">
        <text>L-valine + 2-oxoglutarate = 3-methyl-2-oxobutanoate + L-glutamate</text>
        <dbReference type="Rhea" id="RHEA:24813"/>
        <dbReference type="ChEBI" id="CHEBI:11851"/>
        <dbReference type="ChEBI" id="CHEBI:16810"/>
        <dbReference type="ChEBI" id="CHEBI:29985"/>
        <dbReference type="ChEBI" id="CHEBI:57762"/>
        <dbReference type="EC" id="2.6.1.42"/>
    </reaction>
</comment>
<evidence type="ECO:0000256" key="11">
    <source>
        <dbReference type="ARBA" id="ARBA00023304"/>
    </source>
</evidence>
<evidence type="ECO:0000256" key="13">
    <source>
        <dbReference type="ARBA" id="ARBA00048798"/>
    </source>
</evidence>
<dbReference type="GO" id="GO:0008652">
    <property type="term" value="P:amino acid biosynthetic process"/>
    <property type="evidence" value="ECO:0007669"/>
    <property type="project" value="UniProtKB-KW"/>
</dbReference>
<proteinExistence type="inferred from homology"/>
<evidence type="ECO:0000256" key="7">
    <source>
        <dbReference type="ARBA" id="ARBA00022576"/>
    </source>
</evidence>
<evidence type="ECO:0000256" key="15">
    <source>
        <dbReference type="RuleBase" id="RU004106"/>
    </source>
</evidence>
<dbReference type="Pfam" id="PF01063">
    <property type="entry name" value="Aminotran_4"/>
    <property type="match status" value="1"/>
</dbReference>
<evidence type="ECO:0000256" key="3">
    <source>
        <dbReference type="ARBA" id="ARBA00004824"/>
    </source>
</evidence>
<dbReference type="AlphaFoldDB" id="A0A931LTH3"/>
<comment type="caution">
    <text evidence="18">The sequence shown here is derived from an EMBL/GenBank/DDBJ whole genome shotgun (WGS) entry which is preliminary data.</text>
</comment>
<gene>
    <name evidence="17 18" type="primary">ilvE</name>
    <name evidence="18" type="ORF">HYR64_08810</name>
</gene>
<dbReference type="Gene3D" id="3.30.470.10">
    <property type="match status" value="1"/>
</dbReference>
<dbReference type="EC" id="2.6.1.42" evidence="17"/>
<evidence type="ECO:0000256" key="16">
    <source>
        <dbReference type="RuleBase" id="RU004516"/>
    </source>
</evidence>
<dbReference type="InterPro" id="IPR050571">
    <property type="entry name" value="Class-IV_PLP-Dep_Aminotrnsfr"/>
</dbReference>
<evidence type="ECO:0000256" key="2">
    <source>
        <dbReference type="ARBA" id="ARBA00003109"/>
    </source>
</evidence>
<dbReference type="InterPro" id="IPR036038">
    <property type="entry name" value="Aminotransferase-like"/>
</dbReference>
<organism evidence="18 19">
    <name type="scientific">Fimbriimonas ginsengisoli</name>
    <dbReference type="NCBI Taxonomy" id="1005039"/>
    <lineage>
        <taxon>Bacteria</taxon>
        <taxon>Bacillati</taxon>
        <taxon>Armatimonadota</taxon>
        <taxon>Fimbriimonadia</taxon>
        <taxon>Fimbriimonadales</taxon>
        <taxon>Fimbriimonadaceae</taxon>
        <taxon>Fimbriimonas</taxon>
    </lineage>
</organism>
<evidence type="ECO:0000256" key="1">
    <source>
        <dbReference type="ARBA" id="ARBA00001933"/>
    </source>
</evidence>
<dbReference type="PANTHER" id="PTHR42743:SF11">
    <property type="entry name" value="AMINODEOXYCHORISMATE LYASE"/>
    <property type="match status" value="1"/>
</dbReference>
<dbReference type="InterPro" id="IPR043132">
    <property type="entry name" value="BCAT-like_C"/>
</dbReference>
<evidence type="ECO:0000256" key="5">
    <source>
        <dbReference type="ARBA" id="ARBA00005072"/>
    </source>
</evidence>
<name>A0A931LTH3_FIMGI</name>
<dbReference type="GO" id="GO:0005829">
    <property type="term" value="C:cytosol"/>
    <property type="evidence" value="ECO:0007669"/>
    <property type="project" value="TreeGrafter"/>
</dbReference>
<keyword evidence="7 17" id="KW-0032">Aminotransferase</keyword>
<reference evidence="18" key="1">
    <citation type="submission" date="2020-07" db="EMBL/GenBank/DDBJ databases">
        <title>Huge and variable diversity of episymbiotic CPR bacteria and DPANN archaea in groundwater ecosystems.</title>
        <authorList>
            <person name="He C.Y."/>
            <person name="Keren R."/>
            <person name="Whittaker M."/>
            <person name="Farag I.F."/>
            <person name="Doudna J."/>
            <person name="Cate J.H.D."/>
            <person name="Banfield J.F."/>
        </authorList>
    </citation>
    <scope>NUCLEOTIDE SEQUENCE</scope>
    <source>
        <strain evidence="18">NC_groundwater_17_Pr7_B-0.1um_64_12</strain>
    </source>
</reference>
<evidence type="ECO:0000256" key="14">
    <source>
        <dbReference type="ARBA" id="ARBA00049229"/>
    </source>
</evidence>
<dbReference type="GO" id="GO:0004084">
    <property type="term" value="F:branched-chain-amino-acid transaminase activity"/>
    <property type="evidence" value="ECO:0007669"/>
    <property type="project" value="UniProtKB-EC"/>
</dbReference>
<dbReference type="InterPro" id="IPR018300">
    <property type="entry name" value="Aminotrans_IV_CS"/>
</dbReference>
<sequence>MPKLVWLNGEVSPMDQAVTSVADHAHLYGDGLFEGIRIYAGRIFKLDEHLARLYHGIAYLGYEMRMTQADLRATVLDVARQAAIQDGYIRLNVTRGTGLGLDPKNINRTPNVMVMVSTLSLYPPEAYEIGLNVVTTSLRVIPPDALDPRVKAIGRYVANILAKQEANRQGAGEGLMLNHQGQIAECTGDNVFFVQNGRIRTPHLSSGALGGITRQTAIDLAREAGYTVTEEVLTPFDVFTADEAFLTGTAAEIIGMVGLDGRKLGCGTPGPVTRDLMARFKEHTKTGVPFA</sequence>
<dbReference type="InterPro" id="IPR043131">
    <property type="entry name" value="BCAT-like_N"/>
</dbReference>
<comment type="cofactor">
    <cofactor evidence="1 16">
        <name>pyridoxal 5'-phosphate</name>
        <dbReference type="ChEBI" id="CHEBI:597326"/>
    </cofactor>
</comment>
<keyword evidence="11 17" id="KW-0100">Branched-chain amino acid biosynthesis</keyword>
<comment type="catalytic activity">
    <reaction evidence="14 17">
        <text>L-leucine + 2-oxoglutarate = 4-methyl-2-oxopentanoate + L-glutamate</text>
        <dbReference type="Rhea" id="RHEA:18321"/>
        <dbReference type="ChEBI" id="CHEBI:16810"/>
        <dbReference type="ChEBI" id="CHEBI:17865"/>
        <dbReference type="ChEBI" id="CHEBI:29985"/>
        <dbReference type="ChEBI" id="CHEBI:57427"/>
        <dbReference type="EC" id="2.6.1.42"/>
    </reaction>
</comment>
<dbReference type="NCBIfam" id="TIGR01122">
    <property type="entry name" value="ilvE_I"/>
    <property type="match status" value="1"/>
</dbReference>
<comment type="similarity">
    <text evidence="6 15">Belongs to the class-IV pyridoxal-phosphate-dependent aminotransferase family.</text>
</comment>
<comment type="catalytic activity">
    <reaction evidence="13 17">
        <text>L-isoleucine + 2-oxoglutarate = (S)-3-methyl-2-oxopentanoate + L-glutamate</text>
        <dbReference type="Rhea" id="RHEA:24801"/>
        <dbReference type="ChEBI" id="CHEBI:16810"/>
        <dbReference type="ChEBI" id="CHEBI:29985"/>
        <dbReference type="ChEBI" id="CHEBI:35146"/>
        <dbReference type="ChEBI" id="CHEBI:58045"/>
        <dbReference type="EC" id="2.6.1.42"/>
    </reaction>
</comment>
<comment type="function">
    <text evidence="2 17">Acts on leucine, isoleucine and valine.</text>
</comment>
<dbReference type="PROSITE" id="PS00770">
    <property type="entry name" value="AA_TRANSFER_CLASS_4"/>
    <property type="match status" value="1"/>
</dbReference>
<comment type="pathway">
    <text evidence="4 17">Amino-acid biosynthesis; L-valine biosynthesis; L-valine from pyruvate: step 4/4.</text>
</comment>
<dbReference type="InterPro" id="IPR005785">
    <property type="entry name" value="B_amino_transI"/>
</dbReference>
<keyword evidence="8 17" id="KW-0028">Amino-acid biosynthesis</keyword>
<evidence type="ECO:0000313" key="19">
    <source>
        <dbReference type="Proteomes" id="UP000727962"/>
    </source>
</evidence>
<dbReference type="FunFam" id="3.20.10.10:FF:000002">
    <property type="entry name" value="D-alanine aminotransferase"/>
    <property type="match status" value="1"/>
</dbReference>
<comment type="pathway">
    <text evidence="3 17">Amino-acid biosynthesis; L-isoleucine biosynthesis; L-isoleucine from 2-oxobutanoate: step 4/4.</text>
</comment>
<evidence type="ECO:0000256" key="9">
    <source>
        <dbReference type="ARBA" id="ARBA00022679"/>
    </source>
</evidence>
<evidence type="ECO:0000256" key="12">
    <source>
        <dbReference type="ARBA" id="ARBA00048212"/>
    </source>
</evidence>
<dbReference type="PANTHER" id="PTHR42743">
    <property type="entry name" value="AMINO-ACID AMINOTRANSFERASE"/>
    <property type="match status" value="1"/>
</dbReference>
<evidence type="ECO:0000256" key="6">
    <source>
        <dbReference type="ARBA" id="ARBA00009320"/>
    </source>
</evidence>